<evidence type="ECO:0000313" key="5">
    <source>
        <dbReference type="EMBL" id="VEU80949.1"/>
    </source>
</evidence>
<protein>
    <submittedName>
        <fullName evidence="5">Phage prohead protease, HK97 family</fullName>
    </submittedName>
</protein>
<sequence length="198" mass="22882">MKKETRIAEVRLEETEDKMILEGYAIVYDEPTLIGDETYGFIESISRDAITDAAIKDVPMKYNHMDSFLIIARTKNGSLTLTSDDVGLKVRAELLDTQSNQDIFKMVKSGLLDKMSFAFVVSEQEWDQNGDVPKRYIRKIERLYDVSIVDTPAYDKTSIYARSLEAMDLELKTMELEERKRQVELVRRKLNLKIKIGE</sequence>
<proteinExistence type="predicted"/>
<keyword evidence="6" id="KW-1185">Reference proteome</keyword>
<dbReference type="GO" id="GO:0008233">
    <property type="term" value="F:peptidase activity"/>
    <property type="evidence" value="ECO:0007669"/>
    <property type="project" value="UniProtKB-KW"/>
</dbReference>
<dbReference type="STRING" id="1278311.GCA_000428705_00028"/>
<dbReference type="InterPro" id="IPR054613">
    <property type="entry name" value="Peptidase_S78_dom"/>
</dbReference>
<evidence type="ECO:0000259" key="4">
    <source>
        <dbReference type="Pfam" id="PF04586"/>
    </source>
</evidence>
<dbReference type="GO" id="GO:0006508">
    <property type="term" value="P:proteolysis"/>
    <property type="evidence" value="ECO:0007669"/>
    <property type="project" value="UniProtKB-KW"/>
</dbReference>
<accession>A0A449BES3</accession>
<dbReference type="Pfam" id="PF04586">
    <property type="entry name" value="Peptidase_S78"/>
    <property type="match status" value="1"/>
</dbReference>
<dbReference type="AlphaFoldDB" id="A0A449BES3"/>
<dbReference type="RefSeq" id="WP_035375497.1">
    <property type="nucleotide sequence ID" value="NZ_LR215048.1"/>
</dbReference>
<dbReference type="OrthoDB" id="64791at2"/>
<dbReference type="NCBIfam" id="TIGR01543">
    <property type="entry name" value="proheadase_HK97"/>
    <property type="match status" value="1"/>
</dbReference>
<gene>
    <name evidence="5" type="ORF">NCTC10138_01337</name>
</gene>
<dbReference type="KEGG" id="aaxa:NCTC10138_01337"/>
<evidence type="ECO:0000256" key="1">
    <source>
        <dbReference type="ARBA" id="ARBA00022612"/>
    </source>
</evidence>
<organism evidence="5 6">
    <name type="scientific">Haploplasma axanthum</name>
    <name type="common">Acholeplasma axanthum</name>
    <dbReference type="NCBI Taxonomy" id="29552"/>
    <lineage>
        <taxon>Bacteria</taxon>
        <taxon>Bacillati</taxon>
        <taxon>Mycoplasmatota</taxon>
        <taxon>Mollicutes</taxon>
        <taxon>Acholeplasmatales</taxon>
        <taxon>Acholeplasmataceae</taxon>
        <taxon>Haploplasma</taxon>
    </lineage>
</organism>
<dbReference type="EMBL" id="LR215048">
    <property type="protein sequence ID" value="VEU80949.1"/>
    <property type="molecule type" value="Genomic_DNA"/>
</dbReference>
<keyword evidence="1" id="KW-1188">Viral release from host cell</keyword>
<feature type="domain" description="Prohead serine protease" evidence="4">
    <location>
        <begin position="9"/>
        <end position="168"/>
    </location>
</feature>
<name>A0A449BES3_HAPAX</name>
<reference evidence="5 6" key="1">
    <citation type="submission" date="2019-01" db="EMBL/GenBank/DDBJ databases">
        <authorList>
            <consortium name="Pathogen Informatics"/>
        </authorList>
    </citation>
    <scope>NUCLEOTIDE SEQUENCE [LARGE SCALE GENOMIC DNA]</scope>
    <source>
        <strain evidence="5 6">NCTC10138</strain>
    </source>
</reference>
<dbReference type="InterPro" id="IPR006433">
    <property type="entry name" value="Prohead_protease"/>
</dbReference>
<evidence type="ECO:0000256" key="2">
    <source>
        <dbReference type="ARBA" id="ARBA00022670"/>
    </source>
</evidence>
<keyword evidence="2 5" id="KW-0645">Protease</keyword>
<evidence type="ECO:0000256" key="3">
    <source>
        <dbReference type="ARBA" id="ARBA00022801"/>
    </source>
</evidence>
<dbReference type="Proteomes" id="UP000289841">
    <property type="component" value="Chromosome"/>
</dbReference>
<keyword evidence="3" id="KW-0378">Hydrolase</keyword>
<evidence type="ECO:0000313" key="6">
    <source>
        <dbReference type="Proteomes" id="UP000289841"/>
    </source>
</evidence>